<keyword evidence="5" id="KW-1185">Reference proteome</keyword>
<dbReference type="SUPFAM" id="SSF55347">
    <property type="entry name" value="Glyceraldehyde-3-phosphate dehydrogenase-like, C-terminal domain"/>
    <property type="match status" value="1"/>
</dbReference>
<protein>
    <submittedName>
        <fullName evidence="4">Oxidoreductase</fullName>
    </submittedName>
</protein>
<reference evidence="5" key="1">
    <citation type="submission" date="2016-02" db="EMBL/GenBank/DDBJ databases">
        <authorList>
            <person name="Sanders J.G."/>
            <person name="Lin J.Y."/>
            <person name="Wertz J.T."/>
            <person name="Russell J.A."/>
            <person name="Moreau C.S."/>
            <person name="Powell S."/>
        </authorList>
    </citation>
    <scope>NUCLEOTIDE SEQUENCE [LARGE SCALE GENOMIC DNA]</scope>
    <source>
        <strain evidence="5">CAG34</strain>
    </source>
</reference>
<dbReference type="Gene3D" id="3.30.360.10">
    <property type="entry name" value="Dihydrodipicolinate Reductase, domain 2"/>
    <property type="match status" value="1"/>
</dbReference>
<sequence>MTKALNVGVMGCGNISAAYLNLSPRFRGIKIAAVADVVAAAAEARGKEYDVPALTPEALIADPDIDIILNLTIPAAHYEVARRALEAGKHVYAEKPYVLDLGEGKQLAALAAEKGLRIGSAPDTILGSSHQYARHLIDQGEVGRITSGLCTMMGSGHESWHPNPEFYYKKGGGPLLDMGPYYVSNLVQLLGPVKRVTGFTSSATPTRTITSEPKKGTVITVETPTNIHGVLEFASGAVVTLITSFDVKQQENAHMALYGTGGTIYVPDPNGFAGPVRVAKSRGQAAPVEQWEHPLGPDEKGGANYRSAGLADMALGILEGRPHRCNGEFALHVIDIMTGILRAGEEGRAVEMSTTCERFAPLTPEAAQTLVA</sequence>
<dbReference type="Proteomes" id="UP000070058">
    <property type="component" value="Unassembled WGS sequence"/>
</dbReference>
<keyword evidence="1" id="KW-0560">Oxidoreductase</keyword>
<dbReference type="SUPFAM" id="SSF51735">
    <property type="entry name" value="NAD(P)-binding Rossmann-fold domains"/>
    <property type="match status" value="1"/>
</dbReference>
<evidence type="ECO:0000259" key="3">
    <source>
        <dbReference type="Pfam" id="PF22725"/>
    </source>
</evidence>
<dbReference type="PANTHER" id="PTHR43818:SF11">
    <property type="entry name" value="BCDNA.GH03377"/>
    <property type="match status" value="1"/>
</dbReference>
<dbReference type="Gene3D" id="3.40.50.720">
    <property type="entry name" value="NAD(P)-binding Rossmann-like Domain"/>
    <property type="match status" value="1"/>
</dbReference>
<evidence type="ECO:0000256" key="1">
    <source>
        <dbReference type="ARBA" id="ARBA00023002"/>
    </source>
</evidence>
<dbReference type="STRING" id="1548207.AXK11_05355"/>
<dbReference type="PANTHER" id="PTHR43818">
    <property type="entry name" value="BCDNA.GH03377"/>
    <property type="match status" value="1"/>
</dbReference>
<dbReference type="Pfam" id="PF01408">
    <property type="entry name" value="GFO_IDH_MocA"/>
    <property type="match status" value="1"/>
</dbReference>
<dbReference type="GO" id="GO:0000166">
    <property type="term" value="F:nucleotide binding"/>
    <property type="evidence" value="ECO:0007669"/>
    <property type="project" value="InterPro"/>
</dbReference>
<dbReference type="InterPro" id="IPR036291">
    <property type="entry name" value="NAD(P)-bd_dom_sf"/>
</dbReference>
<dbReference type="OrthoDB" id="240873at2"/>
<name>A0A139SMY3_9BACT</name>
<feature type="domain" description="GFO/IDH/MocA-like oxidoreductase" evidence="3">
    <location>
        <begin position="130"/>
        <end position="264"/>
    </location>
</feature>
<evidence type="ECO:0000313" key="5">
    <source>
        <dbReference type="Proteomes" id="UP000070058"/>
    </source>
</evidence>
<dbReference type="Pfam" id="PF22725">
    <property type="entry name" value="GFO_IDH_MocA_C3"/>
    <property type="match status" value="1"/>
</dbReference>
<dbReference type="AlphaFoldDB" id="A0A139SMY3"/>
<comment type="caution">
    <text evidence="4">The sequence shown here is derived from an EMBL/GenBank/DDBJ whole genome shotgun (WGS) entry which is preliminary data.</text>
</comment>
<organism evidence="4 5">
    <name type="scientific">Cephaloticoccus primus</name>
    <dbReference type="NCBI Taxonomy" id="1548207"/>
    <lineage>
        <taxon>Bacteria</taxon>
        <taxon>Pseudomonadati</taxon>
        <taxon>Verrucomicrobiota</taxon>
        <taxon>Opitutia</taxon>
        <taxon>Opitutales</taxon>
        <taxon>Opitutaceae</taxon>
        <taxon>Cephaloticoccus</taxon>
    </lineage>
</organism>
<accession>A0A139SMY3</accession>
<evidence type="ECO:0000313" key="4">
    <source>
        <dbReference type="EMBL" id="KXU35947.1"/>
    </source>
</evidence>
<proteinExistence type="predicted"/>
<dbReference type="InterPro" id="IPR055170">
    <property type="entry name" value="GFO_IDH_MocA-like_dom"/>
</dbReference>
<evidence type="ECO:0000259" key="2">
    <source>
        <dbReference type="Pfam" id="PF01408"/>
    </source>
</evidence>
<dbReference type="RefSeq" id="WP_068629976.1">
    <property type="nucleotide sequence ID" value="NZ_LSZQ01000041.1"/>
</dbReference>
<dbReference type="InterPro" id="IPR050463">
    <property type="entry name" value="Gfo/Idh/MocA_oxidrdct_glycsds"/>
</dbReference>
<dbReference type="EMBL" id="LSZQ01000041">
    <property type="protein sequence ID" value="KXU35947.1"/>
    <property type="molecule type" value="Genomic_DNA"/>
</dbReference>
<feature type="domain" description="Gfo/Idh/MocA-like oxidoreductase N-terminal" evidence="2">
    <location>
        <begin position="5"/>
        <end position="118"/>
    </location>
</feature>
<dbReference type="InterPro" id="IPR000683">
    <property type="entry name" value="Gfo/Idh/MocA-like_OxRdtase_N"/>
</dbReference>
<gene>
    <name evidence="4" type="ORF">AXK11_05355</name>
</gene>
<dbReference type="GO" id="GO:0016491">
    <property type="term" value="F:oxidoreductase activity"/>
    <property type="evidence" value="ECO:0007669"/>
    <property type="project" value="UniProtKB-KW"/>
</dbReference>